<evidence type="ECO:0000259" key="1">
    <source>
        <dbReference type="Pfam" id="PF01370"/>
    </source>
</evidence>
<dbReference type="AlphaFoldDB" id="A0A1E4S228"/>
<proteinExistence type="predicted"/>
<dbReference type="GO" id="GO:0005739">
    <property type="term" value="C:mitochondrion"/>
    <property type="evidence" value="ECO:0007669"/>
    <property type="project" value="TreeGrafter"/>
</dbReference>
<dbReference type="Gene3D" id="3.40.50.720">
    <property type="entry name" value="NAD(P)-binding Rossmann-like Domain"/>
    <property type="match status" value="1"/>
</dbReference>
<keyword evidence="3" id="KW-1185">Reference proteome</keyword>
<name>A0A1E4S228_CYBJN</name>
<protein>
    <submittedName>
        <fullName evidence="2">NAD(P)-binding protein</fullName>
    </submittedName>
</protein>
<sequence>MSKIVVLGGAGFLGKRICQAGVNAGFQVTSLTRSGKPPRGVTHHDAHWLTKVQWQSADLFDPSSYKHHLVDAHTVVHSVGILLENQNYKTAVNSNSSVLSEFVNFVKPSNPLAKIPRNTYTEVNRDSALLLAETYVAETKVDSPSFVYISADRGFPGLPSGYITSKREAEVELSLLKGLKCLFARPGFMFDEDVHDDTMRETIHKFVDALDWGNKTLLGSRIPVLNDLVRPTISTQRVAHEIVDSIQNNRFNGVLSLDEMLHK</sequence>
<dbReference type="OrthoDB" id="276721at2759"/>
<dbReference type="InterPro" id="IPR001509">
    <property type="entry name" value="Epimerase_deHydtase"/>
</dbReference>
<dbReference type="PANTHER" id="PTHR12126:SF16">
    <property type="entry name" value="MIOREX COMPLEX COMPONENT 2"/>
    <property type="match status" value="1"/>
</dbReference>
<dbReference type="EMBL" id="KV453930">
    <property type="protein sequence ID" value="ODV73557.1"/>
    <property type="molecule type" value="Genomic_DNA"/>
</dbReference>
<evidence type="ECO:0000313" key="3">
    <source>
        <dbReference type="Proteomes" id="UP000094389"/>
    </source>
</evidence>
<dbReference type="InterPro" id="IPR036291">
    <property type="entry name" value="NAD(P)-bd_dom_sf"/>
</dbReference>
<evidence type="ECO:0000313" key="2">
    <source>
        <dbReference type="EMBL" id="ODV73557.1"/>
    </source>
</evidence>
<dbReference type="Pfam" id="PF01370">
    <property type="entry name" value="Epimerase"/>
    <property type="match status" value="1"/>
</dbReference>
<gene>
    <name evidence="2" type="ORF">CYBJADRAFT_167590</name>
</gene>
<dbReference type="Proteomes" id="UP000094389">
    <property type="component" value="Unassembled WGS sequence"/>
</dbReference>
<feature type="domain" description="NAD-dependent epimerase/dehydratase" evidence="1">
    <location>
        <begin position="4"/>
        <end position="80"/>
    </location>
</feature>
<dbReference type="STRING" id="983966.A0A1E4S228"/>
<dbReference type="InterPro" id="IPR051207">
    <property type="entry name" value="ComplexI_NDUFA9_subunit"/>
</dbReference>
<dbReference type="OMA" id="WERADIF"/>
<dbReference type="GeneID" id="30989380"/>
<dbReference type="PANTHER" id="PTHR12126">
    <property type="entry name" value="NADH-UBIQUINONE OXIDOREDUCTASE 39 KDA SUBUNIT-RELATED"/>
    <property type="match status" value="1"/>
</dbReference>
<dbReference type="SUPFAM" id="SSF51735">
    <property type="entry name" value="NAD(P)-binding Rossmann-fold domains"/>
    <property type="match status" value="1"/>
</dbReference>
<organism evidence="2 3">
    <name type="scientific">Cyberlindnera jadinii (strain ATCC 18201 / CBS 1600 / BCRC 20928 / JCM 3617 / NBRC 0987 / NRRL Y-1542)</name>
    <name type="common">Torula yeast</name>
    <name type="synonym">Candida utilis</name>
    <dbReference type="NCBI Taxonomy" id="983966"/>
    <lineage>
        <taxon>Eukaryota</taxon>
        <taxon>Fungi</taxon>
        <taxon>Dikarya</taxon>
        <taxon>Ascomycota</taxon>
        <taxon>Saccharomycotina</taxon>
        <taxon>Saccharomycetes</taxon>
        <taxon>Phaffomycetales</taxon>
        <taxon>Phaffomycetaceae</taxon>
        <taxon>Cyberlindnera</taxon>
    </lineage>
</organism>
<reference evidence="2 3" key="1">
    <citation type="journal article" date="2016" name="Proc. Natl. Acad. Sci. U.S.A.">
        <title>Comparative genomics of biotechnologically important yeasts.</title>
        <authorList>
            <person name="Riley R."/>
            <person name="Haridas S."/>
            <person name="Wolfe K.H."/>
            <person name="Lopes M.R."/>
            <person name="Hittinger C.T."/>
            <person name="Goeker M."/>
            <person name="Salamov A.A."/>
            <person name="Wisecaver J.H."/>
            <person name="Long T.M."/>
            <person name="Calvey C.H."/>
            <person name="Aerts A.L."/>
            <person name="Barry K.W."/>
            <person name="Choi C."/>
            <person name="Clum A."/>
            <person name="Coughlan A.Y."/>
            <person name="Deshpande S."/>
            <person name="Douglass A.P."/>
            <person name="Hanson S.J."/>
            <person name="Klenk H.-P."/>
            <person name="LaButti K.M."/>
            <person name="Lapidus A."/>
            <person name="Lindquist E.A."/>
            <person name="Lipzen A.M."/>
            <person name="Meier-Kolthoff J.P."/>
            <person name="Ohm R.A."/>
            <person name="Otillar R.P."/>
            <person name="Pangilinan J.L."/>
            <person name="Peng Y."/>
            <person name="Rokas A."/>
            <person name="Rosa C.A."/>
            <person name="Scheuner C."/>
            <person name="Sibirny A.A."/>
            <person name="Slot J.C."/>
            <person name="Stielow J.B."/>
            <person name="Sun H."/>
            <person name="Kurtzman C.P."/>
            <person name="Blackwell M."/>
            <person name="Grigoriev I.V."/>
            <person name="Jeffries T.W."/>
        </authorList>
    </citation>
    <scope>NUCLEOTIDE SEQUENCE [LARGE SCALE GENOMIC DNA]</scope>
    <source>
        <strain evidence="3">ATCC 18201 / CBS 1600 / BCRC 20928 / JCM 3617 / NBRC 0987 / NRRL Y-1542</strain>
    </source>
</reference>
<dbReference type="GO" id="GO:0044877">
    <property type="term" value="F:protein-containing complex binding"/>
    <property type="evidence" value="ECO:0007669"/>
    <property type="project" value="TreeGrafter"/>
</dbReference>
<dbReference type="RefSeq" id="XP_020070596.1">
    <property type="nucleotide sequence ID" value="XM_020214984.1"/>
</dbReference>
<accession>A0A1E4S228</accession>